<dbReference type="SUPFAM" id="SSF49482">
    <property type="entry name" value="Aromatic compound dioxygenase"/>
    <property type="match status" value="1"/>
</dbReference>
<dbReference type="InterPro" id="IPR050770">
    <property type="entry name" value="Intradiol_RC_Dioxygenase"/>
</dbReference>
<name>A0A135HQE2_9HYPH</name>
<dbReference type="PANTHER" id="PTHR33711:SF9">
    <property type="entry name" value="PROTOCATECHUATE 3,4-DIOXYGENASE ALPHA CHAIN"/>
    <property type="match status" value="1"/>
</dbReference>
<evidence type="ECO:0000256" key="1">
    <source>
        <dbReference type="ARBA" id="ARBA00007825"/>
    </source>
</evidence>
<dbReference type="AlphaFoldDB" id="A0A135HQE2"/>
<feature type="domain" description="Intradiol ring-cleavage dioxygenases" evidence="4">
    <location>
        <begin position="55"/>
        <end position="83"/>
    </location>
</feature>
<dbReference type="NCBIfam" id="TIGR02423">
    <property type="entry name" value="protocat_alph"/>
    <property type="match status" value="1"/>
</dbReference>
<dbReference type="Pfam" id="PF00775">
    <property type="entry name" value="Dioxygenase_C"/>
    <property type="match status" value="1"/>
</dbReference>
<dbReference type="PROSITE" id="PS00083">
    <property type="entry name" value="INTRADIOL_DIOXYGENAS"/>
    <property type="match status" value="1"/>
</dbReference>
<dbReference type="PANTHER" id="PTHR33711">
    <property type="entry name" value="DIOXYGENASE, PUTATIVE (AFU_ORTHOLOGUE AFUA_2G02910)-RELATED"/>
    <property type="match status" value="1"/>
</dbReference>
<dbReference type="InterPro" id="IPR000627">
    <property type="entry name" value="Intradiol_dOase_C"/>
</dbReference>
<evidence type="ECO:0000259" key="4">
    <source>
        <dbReference type="PROSITE" id="PS00083"/>
    </source>
</evidence>
<proteinExistence type="inferred from homology"/>
<dbReference type="EMBL" id="LNTU01000038">
    <property type="protein sequence ID" value="KXF75400.1"/>
    <property type="molecule type" value="Genomic_DNA"/>
</dbReference>
<sequence length="204" mass="22279">MVQDLGYLKETPSQTAGPYVHIGLIPNLADIPGVYAGDLGAAMVNDKTKGERITVRGRVIDGAGTPLKDAVVEIWQADSAGLYNSPSELRGTADPNFTGWGRRATDAKTGEFVFETVKPGRVPFKDGRRMAPHITFWIAARGINIGLHTRMYFPDEGEANAEDPLLSRIEHRQRVATLIASGESPAYTFDIHLQGEQETVFVDI</sequence>
<dbReference type="RefSeq" id="WP_068884604.1">
    <property type="nucleotide sequence ID" value="NZ_LNTU01000038.1"/>
</dbReference>
<comment type="similarity">
    <text evidence="1">Belongs to the intradiol ring-cleavage dioxygenase family.</text>
</comment>
<keyword evidence="2 5" id="KW-0223">Dioxygenase</keyword>
<organism evidence="5 6">
    <name type="scientific">Paramesorhizobium deserti</name>
    <dbReference type="NCBI Taxonomy" id="1494590"/>
    <lineage>
        <taxon>Bacteria</taxon>
        <taxon>Pseudomonadati</taxon>
        <taxon>Pseudomonadota</taxon>
        <taxon>Alphaproteobacteria</taxon>
        <taxon>Hyphomicrobiales</taxon>
        <taxon>Phyllobacteriaceae</taxon>
        <taxon>Paramesorhizobium</taxon>
    </lineage>
</organism>
<gene>
    <name evidence="5" type="ORF">ATN84_19250</name>
</gene>
<keyword evidence="3" id="KW-0560">Oxidoreductase</keyword>
<dbReference type="OrthoDB" id="9805815at2"/>
<dbReference type="Gene3D" id="2.60.130.10">
    <property type="entry name" value="Aromatic compound dioxygenase"/>
    <property type="match status" value="1"/>
</dbReference>
<evidence type="ECO:0000256" key="2">
    <source>
        <dbReference type="ARBA" id="ARBA00022964"/>
    </source>
</evidence>
<dbReference type="STRING" id="1494590.ATN84_19250"/>
<keyword evidence="6" id="KW-1185">Reference proteome</keyword>
<evidence type="ECO:0000256" key="3">
    <source>
        <dbReference type="ARBA" id="ARBA00023002"/>
    </source>
</evidence>
<dbReference type="InterPro" id="IPR015889">
    <property type="entry name" value="Intradiol_dOase_core"/>
</dbReference>
<evidence type="ECO:0000313" key="6">
    <source>
        <dbReference type="Proteomes" id="UP000070107"/>
    </source>
</evidence>
<accession>A0A135HQE2</accession>
<evidence type="ECO:0000313" key="5">
    <source>
        <dbReference type="EMBL" id="KXF75400.1"/>
    </source>
</evidence>
<dbReference type="Proteomes" id="UP000070107">
    <property type="component" value="Unassembled WGS sequence"/>
</dbReference>
<dbReference type="GO" id="GO:0008199">
    <property type="term" value="F:ferric iron binding"/>
    <property type="evidence" value="ECO:0007669"/>
    <property type="project" value="InterPro"/>
</dbReference>
<dbReference type="CDD" id="cd03463">
    <property type="entry name" value="3_4-PCD_alpha"/>
    <property type="match status" value="1"/>
</dbReference>
<dbReference type="InterPro" id="IPR012786">
    <property type="entry name" value="Protocat_dOase_a"/>
</dbReference>
<dbReference type="GO" id="GO:0018578">
    <property type="term" value="F:protocatechuate 3,4-dioxygenase activity"/>
    <property type="evidence" value="ECO:0007669"/>
    <property type="project" value="InterPro"/>
</dbReference>
<reference evidence="5 6" key="1">
    <citation type="submission" date="2015-11" db="EMBL/GenBank/DDBJ databases">
        <title>Draft genome sequence of Paramesorhizobium deserti A-3-E, a strain highly resistant to diverse beta-lactam antibiotics.</title>
        <authorList>
            <person name="Lv R."/>
            <person name="Yang X."/>
            <person name="Fang N."/>
            <person name="Guo J."/>
            <person name="Luo X."/>
            <person name="Peng F."/>
            <person name="Yang R."/>
            <person name="Cui Y."/>
            <person name="Fang C."/>
            <person name="Song Y."/>
        </authorList>
    </citation>
    <scope>NUCLEOTIDE SEQUENCE [LARGE SCALE GENOMIC DNA]</scope>
    <source>
        <strain evidence="5 6">A-3-E</strain>
    </source>
</reference>
<protein>
    <submittedName>
        <fullName evidence="5">Protocatechuate 3,4-dioxygenase subunit alpha</fullName>
    </submittedName>
</protein>
<comment type="caution">
    <text evidence="5">The sequence shown here is derived from an EMBL/GenBank/DDBJ whole genome shotgun (WGS) entry which is preliminary data.</text>
</comment>